<keyword evidence="1" id="KW-0472">Membrane</keyword>
<protein>
    <submittedName>
        <fullName evidence="2">Uncharacterized protein</fullName>
    </submittedName>
</protein>
<reference evidence="2" key="1">
    <citation type="submission" date="2016-01" db="EMBL/GenBank/DDBJ databases">
        <authorList>
            <person name="Peeters C."/>
        </authorList>
    </citation>
    <scope>NUCLEOTIDE SEQUENCE [LARGE SCALE GENOMIC DNA]</scope>
    <source>
        <strain evidence="2">LMG 29317</strain>
    </source>
</reference>
<name>A0A158KPE2_9BURK</name>
<feature type="transmembrane region" description="Helical" evidence="1">
    <location>
        <begin position="119"/>
        <end position="140"/>
    </location>
</feature>
<comment type="caution">
    <text evidence="2">The sequence shown here is derived from an EMBL/GenBank/DDBJ whole genome shotgun (WGS) entry which is preliminary data.</text>
</comment>
<keyword evidence="3" id="KW-1185">Reference proteome</keyword>
<gene>
    <name evidence="2" type="ORF">AWB74_06328</name>
</gene>
<evidence type="ECO:0000313" key="3">
    <source>
        <dbReference type="Proteomes" id="UP000055019"/>
    </source>
</evidence>
<dbReference type="RefSeq" id="WP_143749355.1">
    <property type="nucleotide sequence ID" value="NZ_FCOM02000042.1"/>
</dbReference>
<dbReference type="Proteomes" id="UP000055019">
    <property type="component" value="Unassembled WGS sequence"/>
</dbReference>
<evidence type="ECO:0000256" key="1">
    <source>
        <dbReference type="SAM" id="Phobius"/>
    </source>
</evidence>
<dbReference type="EMBL" id="FCOM02000042">
    <property type="protein sequence ID" value="SAL82619.1"/>
    <property type="molecule type" value="Genomic_DNA"/>
</dbReference>
<feature type="transmembrane region" description="Helical" evidence="1">
    <location>
        <begin position="89"/>
        <end position="113"/>
    </location>
</feature>
<evidence type="ECO:0000313" key="2">
    <source>
        <dbReference type="EMBL" id="SAL82619.1"/>
    </source>
</evidence>
<organism evidence="2 3">
    <name type="scientific">Caballeronia arvi</name>
    <dbReference type="NCBI Taxonomy" id="1777135"/>
    <lineage>
        <taxon>Bacteria</taxon>
        <taxon>Pseudomonadati</taxon>
        <taxon>Pseudomonadota</taxon>
        <taxon>Betaproteobacteria</taxon>
        <taxon>Burkholderiales</taxon>
        <taxon>Burkholderiaceae</taxon>
        <taxon>Caballeronia</taxon>
    </lineage>
</organism>
<proteinExistence type="predicted"/>
<accession>A0A158KPE2</accession>
<keyword evidence="1" id="KW-1133">Transmembrane helix</keyword>
<dbReference type="AlphaFoldDB" id="A0A158KPE2"/>
<sequence>MSEHDQELVVDALFDVLHAHAREELTRLAARHPIIAALESKVGALGGDEAMHMQPANIPGLLELARASLRIIPARTEQLNLRILKRLTVIRYVSFGGSVAASLGSAGVIPALLKDSPRLALVSAIFAFLAGLSASVANFLELPTKSNKRTHAELRAELISIGVDAHTLSGTLDIFRTMGSGKADEARTIAEKANEIAARLRAIDLEVGMSD</sequence>
<keyword evidence="1" id="KW-0812">Transmembrane</keyword>